<evidence type="ECO:0000259" key="1">
    <source>
        <dbReference type="Pfam" id="PF20254"/>
    </source>
</evidence>
<comment type="caution">
    <text evidence="2">The sequence shown here is derived from an EMBL/GenBank/DDBJ whole genome shotgun (WGS) entry which is preliminary data.</text>
</comment>
<proteinExistence type="predicted"/>
<dbReference type="OrthoDB" id="505641at2"/>
<evidence type="ECO:0000313" key="2">
    <source>
        <dbReference type="EMBL" id="GAC50044.1"/>
    </source>
</evidence>
<sequence>MDKLQAWSQPGGLIERPGQYPEASELWCYTDKFSYLGGENVSIMVYANTDEYDVEIIRDGARPTTVFTQTGLPGRQHPTPADAYAVGCGWPESLSVVVDSEWESGFYLVILRARHRGRVVESEGFFIVRSSTPADADFVLIHTTSTMLAYNDWGGANHYRGVVNEEGDDLPSPVSSTRRPVARGMLRKPAGAPRNVHTDSPEPGWIPRHPAYEWAWLNGYSRHHADSFWATYERPFTVWAEEQGYTFHHVTQHDLHADSDALAGYSCAVIAGHDEYWTWEMRDRIDAFVDGGAGLARFGGNFLWQVRLDLDAGTQTCFKDPAADPMLTVDPTRVTTAWDWPEINRPGAHTMGLTGNAGIYSRFGATTPRSSGGFTVYRPDHWALKGTDLYYGDVFGAAPIVVFGFEVDGVDYTFRKGLPYATGADGASSDLQIIAMAPAVRGSRDLWNGTVAIGAPLDEAEELAHAMFNGDTPDHLDTEFGSGMIAEYSRGAGTVFNAGSAEWVSGLMRHDGFTERITRNVLDRLGSPAAEDIAGRKR</sequence>
<keyword evidence="3" id="KW-1185">Reference proteome</keyword>
<protein>
    <recommendedName>
        <fullName evidence="1">N,N-dimethylformamidase beta subunit-like C-terminal domain-containing protein</fullName>
    </recommendedName>
</protein>
<reference evidence="2 3" key="1">
    <citation type="submission" date="2012-12" db="EMBL/GenBank/DDBJ databases">
        <title>Whole genome shotgun sequence of Gordonia aichiensis NBRC 108223.</title>
        <authorList>
            <person name="Isaki-Nakamura S."/>
            <person name="Hosoyama A."/>
            <person name="Tsuchikane K."/>
            <person name="Ando Y."/>
            <person name="Baba S."/>
            <person name="Ohji S."/>
            <person name="Hamada M."/>
            <person name="Tamura T."/>
            <person name="Yamazoe A."/>
            <person name="Yamazaki S."/>
            <person name="Fujita N."/>
        </authorList>
    </citation>
    <scope>NUCLEOTIDE SEQUENCE [LARGE SCALE GENOMIC DNA]</scope>
    <source>
        <strain evidence="2 3">NBRC 108223</strain>
    </source>
</reference>
<dbReference type="EMBL" id="BANR01000019">
    <property type="protein sequence ID" value="GAC50044.1"/>
    <property type="molecule type" value="Genomic_DNA"/>
</dbReference>
<dbReference type="Pfam" id="PF20254">
    <property type="entry name" value="DMFA2_C"/>
    <property type="match status" value="1"/>
</dbReference>
<name>L7KN63_9ACTN</name>
<organism evidence="2 3">
    <name type="scientific">Gordonia aichiensis NBRC 108223</name>
    <dbReference type="NCBI Taxonomy" id="1220583"/>
    <lineage>
        <taxon>Bacteria</taxon>
        <taxon>Bacillati</taxon>
        <taxon>Actinomycetota</taxon>
        <taxon>Actinomycetes</taxon>
        <taxon>Mycobacteriales</taxon>
        <taxon>Gordoniaceae</taxon>
        <taxon>Gordonia</taxon>
    </lineage>
</organism>
<dbReference type="AlphaFoldDB" id="L7KN63"/>
<dbReference type="RefSeq" id="WP_005177234.1">
    <property type="nucleotide sequence ID" value="NZ_BANR01000019.1"/>
</dbReference>
<dbReference type="eggNOG" id="COG1520">
    <property type="taxonomic scope" value="Bacteria"/>
</dbReference>
<dbReference type="Proteomes" id="UP000010988">
    <property type="component" value="Unassembled WGS sequence"/>
</dbReference>
<accession>L7KN63</accession>
<dbReference type="STRING" id="1220583.GOACH_19_00480"/>
<evidence type="ECO:0000313" key="3">
    <source>
        <dbReference type="Proteomes" id="UP000010988"/>
    </source>
</evidence>
<dbReference type="InterPro" id="IPR046540">
    <property type="entry name" value="DMFA2_C"/>
</dbReference>
<feature type="domain" description="N,N-dimethylformamidase beta subunit-like C-terminal" evidence="1">
    <location>
        <begin position="60"/>
        <end position="508"/>
    </location>
</feature>
<gene>
    <name evidence="2" type="ORF">GOACH_19_00480</name>
</gene>